<evidence type="ECO:0000259" key="4">
    <source>
        <dbReference type="Pfam" id="PF00370"/>
    </source>
</evidence>
<feature type="domain" description="Carbohydrate kinase FGGY C-terminal" evidence="5">
    <location>
        <begin position="258"/>
        <end position="442"/>
    </location>
</feature>
<dbReference type="InterPro" id="IPR018485">
    <property type="entry name" value="FGGY_C"/>
</dbReference>
<dbReference type="PIRSF" id="PIRSF000538">
    <property type="entry name" value="GlpK"/>
    <property type="match status" value="1"/>
</dbReference>
<accession>A0A9D1SS06</accession>
<dbReference type="InterPro" id="IPR050406">
    <property type="entry name" value="FGGY_Carb_Kinase"/>
</dbReference>
<dbReference type="InterPro" id="IPR000577">
    <property type="entry name" value="Carb_kinase_FGGY"/>
</dbReference>
<evidence type="ECO:0000313" key="6">
    <source>
        <dbReference type="EMBL" id="HIU93623.1"/>
    </source>
</evidence>
<evidence type="ECO:0000256" key="1">
    <source>
        <dbReference type="ARBA" id="ARBA00009156"/>
    </source>
</evidence>
<reference evidence="6" key="1">
    <citation type="submission" date="2020-10" db="EMBL/GenBank/DDBJ databases">
        <authorList>
            <person name="Gilroy R."/>
        </authorList>
    </citation>
    <scope>NUCLEOTIDE SEQUENCE</scope>
    <source>
        <strain evidence="6">ChiGjej2B2-16831</strain>
    </source>
</reference>
<keyword evidence="2" id="KW-0808">Transferase</keyword>
<keyword evidence="3" id="KW-0418">Kinase</keyword>
<evidence type="ECO:0000259" key="5">
    <source>
        <dbReference type="Pfam" id="PF02782"/>
    </source>
</evidence>
<dbReference type="InterPro" id="IPR043129">
    <property type="entry name" value="ATPase_NBD"/>
</dbReference>
<dbReference type="PANTHER" id="PTHR43095">
    <property type="entry name" value="SUGAR KINASE"/>
    <property type="match status" value="1"/>
</dbReference>
<proteinExistence type="inferred from homology"/>
<feature type="domain" description="Carbohydrate kinase FGGY N-terminal" evidence="4">
    <location>
        <begin position="9"/>
        <end position="245"/>
    </location>
</feature>
<gene>
    <name evidence="6" type="ORF">IAD24_00550</name>
</gene>
<dbReference type="Pfam" id="PF02782">
    <property type="entry name" value="FGGY_C"/>
    <property type="match status" value="1"/>
</dbReference>
<evidence type="ECO:0000313" key="7">
    <source>
        <dbReference type="Proteomes" id="UP000824128"/>
    </source>
</evidence>
<evidence type="ECO:0008006" key="8">
    <source>
        <dbReference type="Google" id="ProtNLM"/>
    </source>
</evidence>
<comment type="caution">
    <text evidence="6">The sequence shown here is derived from an EMBL/GenBank/DDBJ whole genome shotgun (WGS) entry which is preliminary data.</text>
</comment>
<dbReference type="Proteomes" id="UP000824128">
    <property type="component" value="Unassembled WGS sequence"/>
</dbReference>
<comment type="similarity">
    <text evidence="1">Belongs to the FGGY kinase family.</text>
</comment>
<evidence type="ECO:0000256" key="3">
    <source>
        <dbReference type="ARBA" id="ARBA00022777"/>
    </source>
</evidence>
<evidence type="ECO:0000256" key="2">
    <source>
        <dbReference type="ARBA" id="ARBA00022679"/>
    </source>
</evidence>
<name>A0A9D1SS06_9FIRM</name>
<sequence length="505" mass="53030">MSRRTGPHILVFDVGTSAVKTALFDAALRPAAVAVREYPLQTRGVCVEARPDDYLLAMRSGAAAMPEADIAAIGMTTQGETLVPVDARGAALTDAIVWLDARAQDEARLLRGGIEAQAFYETTGLPEITPALPLAKLLHLRERMPDVWRRAAHLLLLEDYLRLRLTGETFTHASLLTSTGYFDIRAGGYWREALALAGVCEALLPPVLPSGAPAGRLTREGAALLGLTAGIPVYTGAMDQTAALLAASGGAADTVCETVGTAHVVAAASDAPRFLPGCRVTVYRHALPGRYLYLPIGNTAGMALKWFRREFGRAGEDYAALDALCATAPAGCEGVTFLPFLSGCADPEPLPEATACLFGLRLSSTRAHAARAVLEAAGYELRLFLSLLDRLGCRAGRIVSLGGGARSALWTQMRADIAGLPLETPAVTEATAAGAALLAAWGAGIVPAGAYPPALTEPGRRYAPDGSLSAAYAAGYDRYRSLFAALRPLYRTAEGGAAPESEKEE</sequence>
<reference evidence="6" key="2">
    <citation type="journal article" date="2021" name="PeerJ">
        <title>Extensive microbial diversity within the chicken gut microbiome revealed by metagenomics and culture.</title>
        <authorList>
            <person name="Gilroy R."/>
            <person name="Ravi A."/>
            <person name="Getino M."/>
            <person name="Pursley I."/>
            <person name="Horton D.L."/>
            <person name="Alikhan N.F."/>
            <person name="Baker D."/>
            <person name="Gharbi K."/>
            <person name="Hall N."/>
            <person name="Watson M."/>
            <person name="Adriaenssens E.M."/>
            <person name="Foster-Nyarko E."/>
            <person name="Jarju S."/>
            <person name="Secka A."/>
            <person name="Antonio M."/>
            <person name="Oren A."/>
            <person name="Chaudhuri R.R."/>
            <person name="La Ragione R."/>
            <person name="Hildebrand F."/>
            <person name="Pallen M.J."/>
        </authorList>
    </citation>
    <scope>NUCLEOTIDE SEQUENCE</scope>
    <source>
        <strain evidence="6">ChiGjej2B2-16831</strain>
    </source>
</reference>
<dbReference type="Gene3D" id="3.30.420.40">
    <property type="match status" value="2"/>
</dbReference>
<dbReference type="AlphaFoldDB" id="A0A9D1SS06"/>
<organism evidence="6 7">
    <name type="scientific">Candidatus Aphodomorpha intestinavium</name>
    <dbReference type="NCBI Taxonomy" id="2840672"/>
    <lineage>
        <taxon>Bacteria</taxon>
        <taxon>Bacillati</taxon>
        <taxon>Bacillota</taxon>
        <taxon>Clostridia</taxon>
        <taxon>Eubacteriales</taxon>
        <taxon>Candidatus Aphodomorpha</taxon>
    </lineage>
</organism>
<dbReference type="GO" id="GO:0005975">
    <property type="term" value="P:carbohydrate metabolic process"/>
    <property type="evidence" value="ECO:0007669"/>
    <property type="project" value="InterPro"/>
</dbReference>
<dbReference type="EMBL" id="DVNZ01000018">
    <property type="protein sequence ID" value="HIU93623.1"/>
    <property type="molecule type" value="Genomic_DNA"/>
</dbReference>
<dbReference type="Pfam" id="PF00370">
    <property type="entry name" value="FGGY_N"/>
    <property type="match status" value="1"/>
</dbReference>
<protein>
    <recommendedName>
        <fullName evidence="8">Carbohydrate kinase</fullName>
    </recommendedName>
</protein>
<dbReference type="CDD" id="cd07773">
    <property type="entry name" value="ASKHA_NBD_FGGY_FK"/>
    <property type="match status" value="1"/>
</dbReference>
<dbReference type="InterPro" id="IPR018484">
    <property type="entry name" value="FGGY_N"/>
</dbReference>
<dbReference type="PANTHER" id="PTHR43095:SF5">
    <property type="entry name" value="XYLULOSE KINASE"/>
    <property type="match status" value="1"/>
</dbReference>
<dbReference type="SUPFAM" id="SSF53067">
    <property type="entry name" value="Actin-like ATPase domain"/>
    <property type="match status" value="2"/>
</dbReference>
<dbReference type="GO" id="GO:0016301">
    <property type="term" value="F:kinase activity"/>
    <property type="evidence" value="ECO:0007669"/>
    <property type="project" value="UniProtKB-KW"/>
</dbReference>